<sequence length="194" mass="19835">DQGARRGVEGGPGPLVAALAAAEEKPGGGARAGGAAGGRAPGRVGGQGRADVRTLAQPRGLVRAVHPPRPVAARRAAALRAAGCALGGAEPARDGQGSGRDGRPQRVPARLHHESHLRVRLSAQSIRRLNPQQRQGHAPEGVQGPGSRRSRERGERREALAGVPGGAARRGRRGGDRRDAGDVHGRHAVALANS</sequence>
<feature type="non-terminal residue" evidence="2">
    <location>
        <position position="1"/>
    </location>
</feature>
<gene>
    <name evidence="2" type="ORF">PCOR1329_LOCUS50805</name>
</gene>
<comment type="caution">
    <text evidence="2">The sequence shown here is derived from an EMBL/GenBank/DDBJ whole genome shotgun (WGS) entry which is preliminary data.</text>
</comment>
<accession>A0ABN9URE4</accession>
<feature type="non-terminal residue" evidence="2">
    <location>
        <position position="194"/>
    </location>
</feature>
<feature type="region of interest" description="Disordered" evidence="1">
    <location>
        <begin position="87"/>
        <end position="194"/>
    </location>
</feature>
<dbReference type="Proteomes" id="UP001189429">
    <property type="component" value="Unassembled WGS sequence"/>
</dbReference>
<name>A0ABN9URE4_9DINO</name>
<feature type="compositionally biased region" description="Gly residues" evidence="1">
    <location>
        <begin position="27"/>
        <end position="48"/>
    </location>
</feature>
<keyword evidence="3" id="KW-1185">Reference proteome</keyword>
<dbReference type="EMBL" id="CAUYUJ010016155">
    <property type="protein sequence ID" value="CAK0862370.1"/>
    <property type="molecule type" value="Genomic_DNA"/>
</dbReference>
<evidence type="ECO:0000256" key="1">
    <source>
        <dbReference type="SAM" id="MobiDB-lite"/>
    </source>
</evidence>
<feature type="compositionally biased region" description="Polar residues" evidence="1">
    <location>
        <begin position="122"/>
        <end position="135"/>
    </location>
</feature>
<feature type="compositionally biased region" description="Basic and acidic residues" evidence="1">
    <location>
        <begin position="173"/>
        <end position="185"/>
    </location>
</feature>
<evidence type="ECO:0000313" key="3">
    <source>
        <dbReference type="Proteomes" id="UP001189429"/>
    </source>
</evidence>
<evidence type="ECO:0000313" key="2">
    <source>
        <dbReference type="EMBL" id="CAK0862370.1"/>
    </source>
</evidence>
<feature type="region of interest" description="Disordered" evidence="1">
    <location>
        <begin position="22"/>
        <end position="49"/>
    </location>
</feature>
<organism evidence="2 3">
    <name type="scientific">Prorocentrum cordatum</name>
    <dbReference type="NCBI Taxonomy" id="2364126"/>
    <lineage>
        <taxon>Eukaryota</taxon>
        <taxon>Sar</taxon>
        <taxon>Alveolata</taxon>
        <taxon>Dinophyceae</taxon>
        <taxon>Prorocentrales</taxon>
        <taxon>Prorocentraceae</taxon>
        <taxon>Prorocentrum</taxon>
    </lineage>
</organism>
<proteinExistence type="predicted"/>
<protein>
    <submittedName>
        <fullName evidence="2">Uncharacterized protein</fullName>
    </submittedName>
</protein>
<reference evidence="2" key="1">
    <citation type="submission" date="2023-10" db="EMBL/GenBank/DDBJ databases">
        <authorList>
            <person name="Chen Y."/>
            <person name="Shah S."/>
            <person name="Dougan E. K."/>
            <person name="Thang M."/>
            <person name="Chan C."/>
        </authorList>
    </citation>
    <scope>NUCLEOTIDE SEQUENCE [LARGE SCALE GENOMIC DNA]</scope>
</reference>